<dbReference type="InterPro" id="IPR036397">
    <property type="entry name" value="RNaseH_sf"/>
</dbReference>
<comment type="caution">
    <text evidence="2">The sequence shown here is derived from an EMBL/GenBank/DDBJ whole genome shotgun (WGS) entry which is preliminary data.</text>
</comment>
<dbReference type="Proteomes" id="UP001159363">
    <property type="component" value="Chromosome 1"/>
</dbReference>
<evidence type="ECO:0000259" key="1">
    <source>
        <dbReference type="PROSITE" id="PS50994"/>
    </source>
</evidence>
<evidence type="ECO:0000313" key="3">
    <source>
        <dbReference type="Proteomes" id="UP001159363"/>
    </source>
</evidence>
<dbReference type="EMBL" id="JARBHB010000001">
    <property type="protein sequence ID" value="KAJ8897968.1"/>
    <property type="molecule type" value="Genomic_DNA"/>
</dbReference>
<reference evidence="2 3" key="1">
    <citation type="submission" date="2023-02" db="EMBL/GenBank/DDBJ databases">
        <title>LHISI_Scaffold_Assembly.</title>
        <authorList>
            <person name="Stuart O.P."/>
            <person name="Cleave R."/>
            <person name="Magrath M.J.L."/>
            <person name="Mikheyev A.S."/>
        </authorList>
    </citation>
    <scope>NUCLEOTIDE SEQUENCE [LARGE SCALE GENOMIC DNA]</scope>
    <source>
        <strain evidence="2">Daus_M_001</strain>
        <tissue evidence="2">Leg muscle</tissue>
    </source>
</reference>
<dbReference type="InterPro" id="IPR012337">
    <property type="entry name" value="RNaseH-like_sf"/>
</dbReference>
<protein>
    <recommendedName>
        <fullName evidence="1">Integrase catalytic domain-containing protein</fullName>
    </recommendedName>
</protein>
<dbReference type="InterPro" id="IPR050951">
    <property type="entry name" value="Retrovirus_Pol_polyprotein"/>
</dbReference>
<dbReference type="Gene3D" id="3.30.420.10">
    <property type="entry name" value="Ribonuclease H-like superfamily/Ribonuclease H"/>
    <property type="match status" value="1"/>
</dbReference>
<name>A0ABQ9IPT7_9NEOP</name>
<sequence>MTRAINDTCSVKCFAKGHRRHRRKCRQLEPDQRVRHNRSLAAHRRAASMACSPASTCLTRDLPGSKLPNKSAMCRHATTNSARISIEFDSSRFFGPLPQFVSGMKYVLVFLDVFTKYIKLFVLVHATAKAALGKCKIFVQELGKPTTVLAYNGTQFTSEVWSTGLTNMGIKTTSISVRHPQSNPSERLMRELARMLRILCHSKQQNRKRHYKLVREHGLRPGHLVLVRVHDVRNQTEFVTKKFLQVFSGPYRISKVIQDNCMELVGEDNEQVVGRFNRICLFSHLNPRTLAQKSLSVCLPFFLGIIYGIGGRARRESAWSKHPTKANRVQSLAGSPDFRKCESCRTMPLVGGSSRGSPASPTPSFRRRSIFISITLIGSQDLAVKSRPNLFPPFLPYCTRIVLLSSICFHKWERLAMNRTRKRVTLPRSFGRVSSRYVCVLQYSFPWKVDEIIVNAVLYDRLDFLLHLTSQDTSPAAAPPQQFAPMADSNFSKFKQKPQRSSAPFQRTSTLLSFAAADSRNPEPDLMNAFTSALQQLQPFIAILQPIIPLIEHNEVDDAFMSTLVCSDGVTFHTNGKVNRHKVRIWGQEHPHETT</sequence>
<accession>A0ABQ9IPT7</accession>
<proteinExistence type="predicted"/>
<keyword evidence="3" id="KW-1185">Reference proteome</keyword>
<evidence type="ECO:0000313" key="2">
    <source>
        <dbReference type="EMBL" id="KAJ8897968.1"/>
    </source>
</evidence>
<dbReference type="SUPFAM" id="SSF53098">
    <property type="entry name" value="Ribonuclease H-like"/>
    <property type="match status" value="1"/>
</dbReference>
<dbReference type="PROSITE" id="PS50994">
    <property type="entry name" value="INTEGRASE"/>
    <property type="match status" value="1"/>
</dbReference>
<dbReference type="InterPro" id="IPR001584">
    <property type="entry name" value="Integrase_cat-core"/>
</dbReference>
<dbReference type="PANTHER" id="PTHR37984:SF5">
    <property type="entry name" value="PROTEIN NYNRIN-LIKE"/>
    <property type="match status" value="1"/>
</dbReference>
<feature type="domain" description="Integrase catalytic" evidence="1">
    <location>
        <begin position="64"/>
        <end position="183"/>
    </location>
</feature>
<gene>
    <name evidence="2" type="ORF">PR048_003328</name>
</gene>
<organism evidence="2 3">
    <name type="scientific">Dryococelus australis</name>
    <dbReference type="NCBI Taxonomy" id="614101"/>
    <lineage>
        <taxon>Eukaryota</taxon>
        <taxon>Metazoa</taxon>
        <taxon>Ecdysozoa</taxon>
        <taxon>Arthropoda</taxon>
        <taxon>Hexapoda</taxon>
        <taxon>Insecta</taxon>
        <taxon>Pterygota</taxon>
        <taxon>Neoptera</taxon>
        <taxon>Polyneoptera</taxon>
        <taxon>Phasmatodea</taxon>
        <taxon>Verophasmatodea</taxon>
        <taxon>Anareolatae</taxon>
        <taxon>Phasmatidae</taxon>
        <taxon>Eurycanthinae</taxon>
        <taxon>Dryococelus</taxon>
    </lineage>
</organism>
<dbReference type="PANTHER" id="PTHR37984">
    <property type="entry name" value="PROTEIN CBG26694"/>
    <property type="match status" value="1"/>
</dbReference>